<keyword evidence="3 7" id="KW-0012">Acyltransferase</keyword>
<dbReference type="PANTHER" id="PTHR10983:SF16">
    <property type="entry name" value="LYSOCARDIOLIPIN ACYLTRANSFERASE 1"/>
    <property type="match status" value="1"/>
</dbReference>
<protein>
    <submittedName>
        <fullName evidence="7">Acyltransferase-domain-containing protein</fullName>
    </submittedName>
</protein>
<evidence type="ECO:0000256" key="4">
    <source>
        <dbReference type="SAM" id="MobiDB-lite"/>
    </source>
</evidence>
<reference evidence="7 8" key="1">
    <citation type="journal article" date="2018" name="Nat. Ecol. Evol.">
        <title>Pezizomycetes genomes reveal the molecular basis of ectomycorrhizal truffle lifestyle.</title>
        <authorList>
            <person name="Murat C."/>
            <person name="Payen T."/>
            <person name="Noel B."/>
            <person name="Kuo A."/>
            <person name="Morin E."/>
            <person name="Chen J."/>
            <person name="Kohler A."/>
            <person name="Krizsan K."/>
            <person name="Balestrini R."/>
            <person name="Da Silva C."/>
            <person name="Montanini B."/>
            <person name="Hainaut M."/>
            <person name="Levati E."/>
            <person name="Barry K.W."/>
            <person name="Belfiori B."/>
            <person name="Cichocki N."/>
            <person name="Clum A."/>
            <person name="Dockter R.B."/>
            <person name="Fauchery L."/>
            <person name="Guy J."/>
            <person name="Iotti M."/>
            <person name="Le Tacon F."/>
            <person name="Lindquist E.A."/>
            <person name="Lipzen A."/>
            <person name="Malagnac F."/>
            <person name="Mello A."/>
            <person name="Molinier V."/>
            <person name="Miyauchi S."/>
            <person name="Poulain J."/>
            <person name="Riccioni C."/>
            <person name="Rubini A."/>
            <person name="Sitrit Y."/>
            <person name="Splivallo R."/>
            <person name="Traeger S."/>
            <person name="Wang M."/>
            <person name="Zifcakova L."/>
            <person name="Wipf D."/>
            <person name="Zambonelli A."/>
            <person name="Paolocci F."/>
            <person name="Nowrousian M."/>
            <person name="Ottonello S."/>
            <person name="Baldrian P."/>
            <person name="Spatafora J.W."/>
            <person name="Henrissat B."/>
            <person name="Nagy L.G."/>
            <person name="Aury J.M."/>
            <person name="Wincker P."/>
            <person name="Grigoriev I.V."/>
            <person name="Bonfante P."/>
            <person name="Martin F.M."/>
        </authorList>
    </citation>
    <scope>NUCLEOTIDE SEQUENCE [LARGE SCALE GENOMIC DNA]</scope>
    <source>
        <strain evidence="7 8">CCBAS932</strain>
    </source>
</reference>
<dbReference type="AlphaFoldDB" id="A0A3N4KR09"/>
<feature type="region of interest" description="Disordered" evidence="4">
    <location>
        <begin position="1"/>
        <end position="29"/>
    </location>
</feature>
<keyword evidence="5" id="KW-0812">Transmembrane</keyword>
<evidence type="ECO:0000256" key="3">
    <source>
        <dbReference type="ARBA" id="ARBA00023315"/>
    </source>
</evidence>
<dbReference type="GO" id="GO:0016746">
    <property type="term" value="F:acyltransferase activity"/>
    <property type="evidence" value="ECO:0007669"/>
    <property type="project" value="UniProtKB-KW"/>
</dbReference>
<evidence type="ECO:0000313" key="8">
    <source>
        <dbReference type="Proteomes" id="UP000277580"/>
    </source>
</evidence>
<evidence type="ECO:0000256" key="2">
    <source>
        <dbReference type="ARBA" id="ARBA00022679"/>
    </source>
</evidence>
<evidence type="ECO:0000259" key="6">
    <source>
        <dbReference type="SMART" id="SM00563"/>
    </source>
</evidence>
<dbReference type="SMART" id="SM00563">
    <property type="entry name" value="PlsC"/>
    <property type="match status" value="1"/>
</dbReference>
<keyword evidence="2 7" id="KW-0808">Transferase</keyword>
<keyword evidence="5" id="KW-1133">Transmembrane helix</keyword>
<dbReference type="CDD" id="cd07990">
    <property type="entry name" value="LPLAT_LCLAT1-like"/>
    <property type="match status" value="1"/>
</dbReference>
<feature type="transmembrane region" description="Helical" evidence="5">
    <location>
        <begin position="45"/>
        <end position="69"/>
    </location>
</feature>
<sequence length="440" mass="50619">MVQGKEFEASRKAEGVGSSNKSNDPHPAGRVQYGGVRQFIRMCSFSAYFIACCIIVHLTQLVGTPLYLVNKSIYYAYMSRTKQSFGVLVTTITQWWSPTVVRVTGDKSVRHQLKRTADGRLECDFPERMILIANHQLYSDWLYLWWIAYTARLHGFLYIILKESLKHIPVVGWGMRFYGFIFLARKWEQDQPRFKHRLSKLAAGGGQEPMWLMIFPEGTNLSDNGRNASARYAEKAGLQDLRHLLLPRATGLRFCLENLMGSVEWVYDCTVAYEGIPRGKFGQDYFTLSSTYFQGRPPKSVNMHWRRFAVSSIPISDPHLFELWIRQRWIEKDHLLEHYMLNGRFPEDDDRPGPDTQTTEEKGAIDLKRKIKVGGKERIITTTGGSSPNGNWGGPIETEVKLKTTWEVLEIFKVLFTLGLLFNIITKLYHIIRVATLGYT</sequence>
<evidence type="ECO:0000256" key="5">
    <source>
        <dbReference type="SAM" id="Phobius"/>
    </source>
</evidence>
<feature type="domain" description="Phospholipid/glycerol acyltransferase" evidence="6">
    <location>
        <begin position="129"/>
        <end position="253"/>
    </location>
</feature>
<keyword evidence="8" id="KW-1185">Reference proteome</keyword>
<dbReference type="InParanoid" id="A0A3N4KR09"/>
<dbReference type="PANTHER" id="PTHR10983">
    <property type="entry name" value="1-ACYLGLYCEROL-3-PHOSPHATE ACYLTRANSFERASE-RELATED"/>
    <property type="match status" value="1"/>
</dbReference>
<accession>A0A3N4KR09</accession>
<proteinExistence type="inferred from homology"/>
<organism evidence="7 8">
    <name type="scientific">Morchella conica CCBAS932</name>
    <dbReference type="NCBI Taxonomy" id="1392247"/>
    <lineage>
        <taxon>Eukaryota</taxon>
        <taxon>Fungi</taxon>
        <taxon>Dikarya</taxon>
        <taxon>Ascomycota</taxon>
        <taxon>Pezizomycotina</taxon>
        <taxon>Pezizomycetes</taxon>
        <taxon>Pezizales</taxon>
        <taxon>Morchellaceae</taxon>
        <taxon>Morchella</taxon>
    </lineage>
</organism>
<gene>
    <name evidence="7" type="ORF">P167DRAFT_535643</name>
</gene>
<evidence type="ECO:0000256" key="1">
    <source>
        <dbReference type="ARBA" id="ARBA00008655"/>
    </source>
</evidence>
<dbReference type="EMBL" id="ML119126">
    <property type="protein sequence ID" value="RPB12916.1"/>
    <property type="molecule type" value="Genomic_DNA"/>
</dbReference>
<dbReference type="GO" id="GO:0005783">
    <property type="term" value="C:endoplasmic reticulum"/>
    <property type="evidence" value="ECO:0007669"/>
    <property type="project" value="TreeGrafter"/>
</dbReference>
<keyword evidence="5" id="KW-0472">Membrane</keyword>
<dbReference type="Proteomes" id="UP000277580">
    <property type="component" value="Unassembled WGS sequence"/>
</dbReference>
<dbReference type="FunCoup" id="A0A3N4KR09">
    <property type="interactions" value="348"/>
</dbReference>
<dbReference type="Pfam" id="PF16076">
    <property type="entry name" value="Acyltransf_C"/>
    <property type="match status" value="1"/>
</dbReference>
<feature type="compositionally biased region" description="Basic and acidic residues" evidence="4">
    <location>
        <begin position="1"/>
        <end position="14"/>
    </location>
</feature>
<evidence type="ECO:0000313" key="7">
    <source>
        <dbReference type="EMBL" id="RPB12916.1"/>
    </source>
</evidence>
<name>A0A3N4KR09_9PEZI</name>
<dbReference type="Pfam" id="PF01553">
    <property type="entry name" value="Acyltransferase"/>
    <property type="match status" value="1"/>
</dbReference>
<dbReference type="InterPro" id="IPR032098">
    <property type="entry name" value="Acyltransf_C"/>
</dbReference>
<dbReference type="STRING" id="1392247.A0A3N4KR09"/>
<dbReference type="InterPro" id="IPR002123">
    <property type="entry name" value="Plipid/glycerol_acylTrfase"/>
</dbReference>
<dbReference type="GO" id="GO:0036149">
    <property type="term" value="P:phosphatidylinositol acyl-chain remodeling"/>
    <property type="evidence" value="ECO:0007669"/>
    <property type="project" value="TreeGrafter"/>
</dbReference>
<comment type="similarity">
    <text evidence="1">Belongs to the 1-acyl-sn-glycerol-3-phosphate acyltransferase family.</text>
</comment>
<dbReference type="OrthoDB" id="189226at2759"/>
<dbReference type="SUPFAM" id="SSF69593">
    <property type="entry name" value="Glycerol-3-phosphate (1)-acyltransferase"/>
    <property type="match status" value="1"/>
</dbReference>